<gene>
    <name evidence="1" type="ORF">PSON_ATCC_30995.1.T0100273</name>
</gene>
<evidence type="ECO:0000313" key="1">
    <source>
        <dbReference type="EMBL" id="CAD8056508.1"/>
    </source>
</evidence>
<dbReference type="EMBL" id="CAJJDN010000010">
    <property type="protein sequence ID" value="CAD8056508.1"/>
    <property type="molecule type" value="Genomic_DNA"/>
</dbReference>
<organism evidence="1 2">
    <name type="scientific">Paramecium sonneborni</name>
    <dbReference type="NCBI Taxonomy" id="65129"/>
    <lineage>
        <taxon>Eukaryota</taxon>
        <taxon>Sar</taxon>
        <taxon>Alveolata</taxon>
        <taxon>Ciliophora</taxon>
        <taxon>Intramacronucleata</taxon>
        <taxon>Oligohymenophorea</taxon>
        <taxon>Peniculida</taxon>
        <taxon>Parameciidae</taxon>
        <taxon>Paramecium</taxon>
    </lineage>
</organism>
<dbReference type="AlphaFoldDB" id="A0A8S1KMN2"/>
<protein>
    <submittedName>
        <fullName evidence="1">Uncharacterized protein</fullName>
    </submittedName>
</protein>
<reference evidence="1" key="1">
    <citation type="submission" date="2021-01" db="EMBL/GenBank/DDBJ databases">
        <authorList>
            <consortium name="Genoscope - CEA"/>
            <person name="William W."/>
        </authorList>
    </citation>
    <scope>NUCLEOTIDE SEQUENCE</scope>
</reference>
<name>A0A8S1KMN2_9CILI</name>
<accession>A0A8S1KMN2</accession>
<evidence type="ECO:0000313" key="2">
    <source>
        <dbReference type="Proteomes" id="UP000692954"/>
    </source>
</evidence>
<keyword evidence="2" id="KW-1185">Reference proteome</keyword>
<proteinExistence type="predicted"/>
<comment type="caution">
    <text evidence="1">The sequence shown here is derived from an EMBL/GenBank/DDBJ whole genome shotgun (WGS) entry which is preliminary data.</text>
</comment>
<sequence length="89" mass="10749">MPEVNYKKKYFNLVLDLINSYIDQNNKITAKSKLQSLKYTFKKQEQLGNMKNRYCLIESIKIIKQNKLEIRLKKDDNKLFQNLIESQYI</sequence>
<dbReference type="Proteomes" id="UP000692954">
    <property type="component" value="Unassembled WGS sequence"/>
</dbReference>